<dbReference type="Pfam" id="PF16344">
    <property type="entry name" value="FecR_C"/>
    <property type="match status" value="1"/>
</dbReference>
<organism evidence="4 5">
    <name type="scientific">Sphingobacterium spiritivorum</name>
    <name type="common">Flavobacterium spiritivorum</name>
    <dbReference type="NCBI Taxonomy" id="258"/>
    <lineage>
        <taxon>Bacteria</taxon>
        <taxon>Pseudomonadati</taxon>
        <taxon>Bacteroidota</taxon>
        <taxon>Sphingobacteriia</taxon>
        <taxon>Sphingobacteriales</taxon>
        <taxon>Sphingobacteriaceae</taxon>
        <taxon>Sphingobacterium</taxon>
    </lineage>
</organism>
<dbReference type="PANTHER" id="PTHR30273">
    <property type="entry name" value="PERIPLASMIC SIGNAL SENSOR AND SIGMA FACTOR ACTIVATOR FECR-RELATED"/>
    <property type="match status" value="1"/>
</dbReference>
<dbReference type="EMBL" id="UGYW01000002">
    <property type="protein sequence ID" value="SUJ02640.1"/>
    <property type="molecule type" value="Genomic_DNA"/>
</dbReference>
<dbReference type="InterPro" id="IPR012373">
    <property type="entry name" value="Ferrdict_sens_TM"/>
</dbReference>
<evidence type="ECO:0000313" key="5">
    <source>
        <dbReference type="Proteomes" id="UP000254893"/>
    </source>
</evidence>
<reference evidence="4 5" key="1">
    <citation type="submission" date="2018-06" db="EMBL/GenBank/DDBJ databases">
        <authorList>
            <consortium name="Pathogen Informatics"/>
            <person name="Doyle S."/>
        </authorList>
    </citation>
    <scope>NUCLEOTIDE SEQUENCE [LARGE SCALE GENOMIC DNA]</scope>
    <source>
        <strain evidence="4 5">NCTC11388</strain>
    </source>
</reference>
<evidence type="ECO:0000259" key="2">
    <source>
        <dbReference type="Pfam" id="PF04773"/>
    </source>
</evidence>
<name>A0A380BKK9_SPHSI</name>
<feature type="domain" description="FecR protein" evidence="2">
    <location>
        <begin position="164"/>
        <end position="255"/>
    </location>
</feature>
<keyword evidence="1" id="KW-1133">Transmembrane helix</keyword>
<evidence type="ECO:0000256" key="1">
    <source>
        <dbReference type="SAM" id="Phobius"/>
    </source>
</evidence>
<feature type="transmembrane region" description="Helical" evidence="1">
    <location>
        <begin position="80"/>
        <end position="98"/>
    </location>
</feature>
<feature type="domain" description="Protein FecR C-terminal" evidence="3">
    <location>
        <begin position="295"/>
        <end position="364"/>
    </location>
</feature>
<protein>
    <submittedName>
        <fullName evidence="4">Fec operon regulator FecR</fullName>
    </submittedName>
</protein>
<dbReference type="GO" id="GO:0016989">
    <property type="term" value="F:sigma factor antagonist activity"/>
    <property type="evidence" value="ECO:0007669"/>
    <property type="project" value="TreeGrafter"/>
</dbReference>
<accession>A0A380BKK9</accession>
<dbReference type="PANTHER" id="PTHR30273:SF2">
    <property type="entry name" value="PROTEIN FECR"/>
    <property type="match status" value="1"/>
</dbReference>
<dbReference type="Proteomes" id="UP000254893">
    <property type="component" value="Unassembled WGS sequence"/>
</dbReference>
<dbReference type="InterPro" id="IPR032508">
    <property type="entry name" value="FecR_C"/>
</dbReference>
<dbReference type="AlphaFoldDB" id="A0A380BKK9"/>
<keyword evidence="1" id="KW-0812">Transmembrane</keyword>
<sequence length="365" mass="40669">MNEDNLNKQAKKLLQKYLDGQCTPEEEQQVIEWFYSFEEEDLSVPEQADVLKRSKSALLDQIQEEDNTIVSRRFFTWKRMLIAAVVLIVMGGVLGIYWKNNSLSSTVDLAAVIPDSTGQFKNDIMPGSSYAVITYPNGKRETTADPQADHSLSSSAGIGMLSVEVPNAGKYKVILSDGTNVWLNSSSKLTYPATFDSDQRIVKLSGEAYFDVAKDANRPFRIELNGSVIEVLGTSFNVNAYTDEISTSLVEGKVKIITGQKETFLSPGNEAIIKGSDVAVTPADIQKNTAWQRGEFYFDSDNLEEIINQVARWYDVEIVNAESLTVNTTYKGAISRETKLSEVLNILSLATQRRFEIDGRRVIVK</sequence>
<dbReference type="Gene3D" id="3.55.50.30">
    <property type="match status" value="1"/>
</dbReference>
<dbReference type="Gene3D" id="2.60.120.1440">
    <property type="match status" value="1"/>
</dbReference>
<proteinExistence type="predicted"/>
<gene>
    <name evidence="4" type="ORF">NCTC11388_01138</name>
</gene>
<dbReference type="RefSeq" id="WP_115169412.1">
    <property type="nucleotide sequence ID" value="NZ_UGYW01000002.1"/>
</dbReference>
<dbReference type="Pfam" id="PF04773">
    <property type="entry name" value="FecR"/>
    <property type="match status" value="1"/>
</dbReference>
<dbReference type="PIRSF" id="PIRSF018266">
    <property type="entry name" value="FecR"/>
    <property type="match status" value="1"/>
</dbReference>
<evidence type="ECO:0000313" key="4">
    <source>
        <dbReference type="EMBL" id="SUJ02640.1"/>
    </source>
</evidence>
<evidence type="ECO:0000259" key="3">
    <source>
        <dbReference type="Pfam" id="PF16344"/>
    </source>
</evidence>
<keyword evidence="1" id="KW-0472">Membrane</keyword>
<dbReference type="InterPro" id="IPR006860">
    <property type="entry name" value="FecR"/>
</dbReference>